<evidence type="ECO:0000313" key="6">
    <source>
        <dbReference type="RefSeq" id="XP_014672719.1"/>
    </source>
</evidence>
<feature type="domain" description="Ig-like" evidence="4">
    <location>
        <begin position="323"/>
        <end position="379"/>
    </location>
</feature>
<dbReference type="Pfam" id="PF07679">
    <property type="entry name" value="I-set"/>
    <property type="match status" value="1"/>
</dbReference>
<accession>A0ABM1EKJ8</accession>
<dbReference type="InterPro" id="IPR003599">
    <property type="entry name" value="Ig_sub"/>
</dbReference>
<dbReference type="InterPro" id="IPR050958">
    <property type="entry name" value="Cell_Adh-Cytoskel_Orgn"/>
</dbReference>
<dbReference type="PANTHER" id="PTHR45080">
    <property type="entry name" value="CONTACTIN 5"/>
    <property type="match status" value="1"/>
</dbReference>
<organism evidence="5 6">
    <name type="scientific">Priapulus caudatus</name>
    <name type="common">Priapulid worm</name>
    <dbReference type="NCBI Taxonomy" id="37621"/>
    <lineage>
        <taxon>Eukaryota</taxon>
        <taxon>Metazoa</taxon>
        <taxon>Ecdysozoa</taxon>
        <taxon>Scalidophora</taxon>
        <taxon>Priapulida</taxon>
        <taxon>Priapulimorpha</taxon>
        <taxon>Priapulimorphida</taxon>
        <taxon>Priapulidae</taxon>
        <taxon>Priapulus</taxon>
    </lineage>
</organism>
<evidence type="ECO:0000313" key="5">
    <source>
        <dbReference type="Proteomes" id="UP000695022"/>
    </source>
</evidence>
<reference evidence="6" key="1">
    <citation type="submission" date="2025-08" db="UniProtKB">
        <authorList>
            <consortium name="RefSeq"/>
        </authorList>
    </citation>
    <scope>IDENTIFICATION</scope>
</reference>
<dbReference type="InterPro" id="IPR013783">
    <property type="entry name" value="Ig-like_fold"/>
</dbReference>
<gene>
    <name evidence="6" type="primary">LOC106813166</name>
</gene>
<dbReference type="Gene3D" id="2.60.40.10">
    <property type="entry name" value="Immunoglobulins"/>
    <property type="match status" value="4"/>
</dbReference>
<dbReference type="PROSITE" id="PS50835">
    <property type="entry name" value="IG_LIKE"/>
    <property type="match status" value="3"/>
</dbReference>
<sequence>MEYMYARGEGEVFQESLRWLGSSCETLTIAGALAVGNFARNEVTLQDSDVIRGPVFETQPPSTVIFTNDTGVLLRCSAAGTSGDKFSIFATGELHIRNVSIADVTYAYKCSTKHIITGEQTDSVRSGRLRLREALKVTTEPTLQTVDVGRSAAFTCLVAGYPVNEVTWYKDGERLRSSDSVVMEMDRVVRITSVAREDGGMYQCVASNERETAEATAELKLGAAPPAITSGFGELTIYRGSAVSLQCQASGNPPPQMLWTLDDLPITGSDRVTITTYRLDNGDVVSYLNRSNVRVEDGGAFQCTARNQHGAAEHMGRVNVFGPPFIRPMPDITAVANKNLTIKCHVSGHPIESVTWEKGGARLPTITGSIRQPMGCWWW</sequence>
<dbReference type="InterPro" id="IPR036179">
    <property type="entry name" value="Ig-like_dom_sf"/>
</dbReference>
<dbReference type="InterPro" id="IPR007110">
    <property type="entry name" value="Ig-like_dom"/>
</dbReference>
<keyword evidence="5" id="KW-1185">Reference proteome</keyword>
<dbReference type="RefSeq" id="XP_014672719.1">
    <property type="nucleotide sequence ID" value="XM_014817233.1"/>
</dbReference>
<evidence type="ECO:0000256" key="3">
    <source>
        <dbReference type="ARBA" id="ARBA00023319"/>
    </source>
</evidence>
<feature type="domain" description="Ig-like" evidence="4">
    <location>
        <begin position="226"/>
        <end position="319"/>
    </location>
</feature>
<evidence type="ECO:0000256" key="1">
    <source>
        <dbReference type="ARBA" id="ARBA00022729"/>
    </source>
</evidence>
<dbReference type="PANTHER" id="PTHR45080:SF8">
    <property type="entry name" value="IG-LIKE DOMAIN-CONTAINING PROTEIN"/>
    <property type="match status" value="1"/>
</dbReference>
<dbReference type="SUPFAM" id="SSF48726">
    <property type="entry name" value="Immunoglobulin"/>
    <property type="match status" value="3"/>
</dbReference>
<dbReference type="InterPro" id="IPR013098">
    <property type="entry name" value="Ig_I-set"/>
</dbReference>
<dbReference type="GeneID" id="106813166"/>
<dbReference type="Proteomes" id="UP000695022">
    <property type="component" value="Unplaced"/>
</dbReference>
<keyword evidence="3" id="KW-0393">Immunoglobulin domain</keyword>
<name>A0ABM1EKJ8_PRICU</name>
<evidence type="ECO:0000259" key="4">
    <source>
        <dbReference type="PROSITE" id="PS50835"/>
    </source>
</evidence>
<keyword evidence="2" id="KW-1015">Disulfide bond</keyword>
<protein>
    <submittedName>
        <fullName evidence="6">Down syndrome cell adhesion molecule-like protein Dscam2</fullName>
    </submittedName>
</protein>
<evidence type="ECO:0000256" key="2">
    <source>
        <dbReference type="ARBA" id="ARBA00023157"/>
    </source>
</evidence>
<proteinExistence type="predicted"/>
<dbReference type="InterPro" id="IPR003598">
    <property type="entry name" value="Ig_sub2"/>
</dbReference>
<feature type="domain" description="Ig-like" evidence="4">
    <location>
        <begin position="135"/>
        <end position="220"/>
    </location>
</feature>
<dbReference type="SMART" id="SM00408">
    <property type="entry name" value="IGc2"/>
    <property type="match status" value="2"/>
</dbReference>
<dbReference type="Pfam" id="PF13927">
    <property type="entry name" value="Ig_3"/>
    <property type="match status" value="1"/>
</dbReference>
<dbReference type="SMART" id="SM00409">
    <property type="entry name" value="IG"/>
    <property type="match status" value="2"/>
</dbReference>
<keyword evidence="1" id="KW-0732">Signal</keyword>